<dbReference type="AlphaFoldDB" id="A0A318E4B1"/>
<feature type="domain" description="Flagellar assembly protein FliH/Type III secretion system HrpE" evidence="8">
    <location>
        <begin position="69"/>
        <end position="193"/>
    </location>
</feature>
<evidence type="ECO:0000256" key="4">
    <source>
        <dbReference type="ARBA" id="ARBA00022448"/>
    </source>
</evidence>
<evidence type="ECO:0000256" key="3">
    <source>
        <dbReference type="ARBA" id="ARBA00016507"/>
    </source>
</evidence>
<protein>
    <recommendedName>
        <fullName evidence="3">Flagellar assembly protein FliH</fullName>
    </recommendedName>
</protein>
<keyword evidence="5" id="KW-1005">Bacterial flagellum biogenesis</keyword>
<keyword evidence="7" id="KW-1006">Bacterial flagellum protein export</keyword>
<keyword evidence="9" id="KW-0282">Flagellum</keyword>
<comment type="similarity">
    <text evidence="2">Belongs to the FliH family.</text>
</comment>
<comment type="caution">
    <text evidence="9">The sequence shown here is derived from an EMBL/GenBank/DDBJ whole genome shotgun (WGS) entry which is preliminary data.</text>
</comment>
<keyword evidence="10" id="KW-1185">Reference proteome</keyword>
<dbReference type="PANTHER" id="PTHR34982">
    <property type="entry name" value="YOP PROTEINS TRANSLOCATION PROTEIN L"/>
    <property type="match status" value="1"/>
</dbReference>
<evidence type="ECO:0000256" key="6">
    <source>
        <dbReference type="ARBA" id="ARBA00022927"/>
    </source>
</evidence>
<dbReference type="PANTHER" id="PTHR34982:SF1">
    <property type="entry name" value="FLAGELLAR ASSEMBLY PROTEIN FLIH"/>
    <property type="match status" value="1"/>
</dbReference>
<keyword evidence="6" id="KW-0653">Protein transport</keyword>
<dbReference type="InterPro" id="IPR018035">
    <property type="entry name" value="Flagellar_FliH/T3SS_HrpE"/>
</dbReference>
<keyword evidence="4" id="KW-0813">Transport</keyword>
<sequence>MSGFETADILPAETVGEAPARWQLPNFDAALKNPPTAEQLESIEAAAYQDGFQRGQAEGFAAGQQAVLQQAQRLQALVDHIMRPLAHLDEEVERALVELAGAIARRLLHDEIKAAPERAVTLVREALSGLPPQLRSLRLQVHPGDEALLREHLSPPPDVKEFSIVPDPELHPGDCRIYTDSALVDARLDRRVRVIAEALAGDEA</sequence>
<evidence type="ECO:0000256" key="5">
    <source>
        <dbReference type="ARBA" id="ARBA00022795"/>
    </source>
</evidence>
<dbReference type="GO" id="GO:0015031">
    <property type="term" value="P:protein transport"/>
    <property type="evidence" value="ECO:0007669"/>
    <property type="project" value="UniProtKB-KW"/>
</dbReference>
<evidence type="ECO:0000313" key="9">
    <source>
        <dbReference type="EMBL" id="PXV66051.1"/>
    </source>
</evidence>
<keyword evidence="9" id="KW-0969">Cilium</keyword>
<accession>A0A318E4B1</accession>
<organism evidence="9 10">
    <name type="scientific">Sinimarinibacterium flocculans</name>
    <dbReference type="NCBI Taxonomy" id="985250"/>
    <lineage>
        <taxon>Bacteria</taxon>
        <taxon>Pseudomonadati</taxon>
        <taxon>Pseudomonadota</taxon>
        <taxon>Gammaproteobacteria</taxon>
        <taxon>Nevskiales</taxon>
        <taxon>Nevskiaceae</taxon>
        <taxon>Sinimarinibacterium</taxon>
    </lineage>
</organism>
<proteinExistence type="inferred from homology"/>
<evidence type="ECO:0000256" key="1">
    <source>
        <dbReference type="ARBA" id="ARBA00003041"/>
    </source>
</evidence>
<name>A0A318E4B1_9GAMM</name>
<comment type="function">
    <text evidence="1">Needed for flagellar regrowth and assembly.</text>
</comment>
<dbReference type="GO" id="GO:0044781">
    <property type="term" value="P:bacterial-type flagellum organization"/>
    <property type="evidence" value="ECO:0007669"/>
    <property type="project" value="UniProtKB-KW"/>
</dbReference>
<gene>
    <name evidence="9" type="ORF">C8D93_10823</name>
</gene>
<evidence type="ECO:0000256" key="7">
    <source>
        <dbReference type="ARBA" id="ARBA00023225"/>
    </source>
</evidence>
<evidence type="ECO:0000313" key="10">
    <source>
        <dbReference type="Proteomes" id="UP000248330"/>
    </source>
</evidence>
<evidence type="ECO:0000256" key="2">
    <source>
        <dbReference type="ARBA" id="ARBA00006602"/>
    </source>
</evidence>
<dbReference type="OrthoDB" id="6023037at2"/>
<dbReference type="RefSeq" id="WP_110265827.1">
    <property type="nucleotide sequence ID" value="NZ_CAKZQT010000026.1"/>
</dbReference>
<evidence type="ECO:0000259" key="8">
    <source>
        <dbReference type="Pfam" id="PF02108"/>
    </source>
</evidence>
<dbReference type="Proteomes" id="UP000248330">
    <property type="component" value="Unassembled WGS sequence"/>
</dbReference>
<reference evidence="9 10" key="1">
    <citation type="submission" date="2018-04" db="EMBL/GenBank/DDBJ databases">
        <title>Genomic Encyclopedia of Type Strains, Phase IV (KMG-IV): sequencing the most valuable type-strain genomes for metagenomic binning, comparative biology and taxonomic classification.</title>
        <authorList>
            <person name="Goeker M."/>
        </authorList>
    </citation>
    <scope>NUCLEOTIDE SEQUENCE [LARGE SCALE GENOMIC DNA]</scope>
    <source>
        <strain evidence="9 10">DSM 104150</strain>
    </source>
</reference>
<dbReference type="Pfam" id="PF02108">
    <property type="entry name" value="FliH"/>
    <property type="match status" value="1"/>
</dbReference>
<dbReference type="InterPro" id="IPR051472">
    <property type="entry name" value="T3SS_Stator/FliH"/>
</dbReference>
<keyword evidence="9" id="KW-0966">Cell projection</keyword>
<dbReference type="GO" id="GO:0005829">
    <property type="term" value="C:cytosol"/>
    <property type="evidence" value="ECO:0007669"/>
    <property type="project" value="TreeGrafter"/>
</dbReference>
<dbReference type="EMBL" id="QICN01000008">
    <property type="protein sequence ID" value="PXV66051.1"/>
    <property type="molecule type" value="Genomic_DNA"/>
</dbReference>